<evidence type="ECO:0000313" key="2">
    <source>
        <dbReference type="Proteomes" id="UP000323506"/>
    </source>
</evidence>
<name>A0A5D2E8S8_GOSDA</name>
<gene>
    <name evidence="1" type="ORF">ES288_A12G137300v1</name>
</gene>
<accession>A0A5D2E8S8</accession>
<protein>
    <recommendedName>
        <fullName evidence="3">RNase H type-1 domain-containing protein</fullName>
    </recommendedName>
</protein>
<dbReference type="AlphaFoldDB" id="A0A5D2E8S8"/>
<proteinExistence type="predicted"/>
<dbReference type="Proteomes" id="UP000323506">
    <property type="component" value="Chromosome A12"/>
</dbReference>
<evidence type="ECO:0008006" key="3">
    <source>
        <dbReference type="Google" id="ProtNLM"/>
    </source>
</evidence>
<keyword evidence="2" id="KW-1185">Reference proteome</keyword>
<evidence type="ECO:0000313" key="1">
    <source>
        <dbReference type="EMBL" id="TYG89886.1"/>
    </source>
</evidence>
<sequence length="122" mass="13691">MARKRWQFPTNGWVKVNVDGSVLMNGIRVPIGRVIRGPNGGWLVDFGNGDGDNVFLINTLRNGLVAISRIGEVRMIHDWCSKDWKVKFQYILMDINKVVDSIAKEAEGGIGHLIVLIDLHHT</sequence>
<organism evidence="1 2">
    <name type="scientific">Gossypium darwinii</name>
    <name type="common">Darwin's cotton</name>
    <name type="synonym">Gossypium barbadense var. darwinii</name>
    <dbReference type="NCBI Taxonomy" id="34276"/>
    <lineage>
        <taxon>Eukaryota</taxon>
        <taxon>Viridiplantae</taxon>
        <taxon>Streptophyta</taxon>
        <taxon>Embryophyta</taxon>
        <taxon>Tracheophyta</taxon>
        <taxon>Spermatophyta</taxon>
        <taxon>Magnoliopsida</taxon>
        <taxon>eudicotyledons</taxon>
        <taxon>Gunneridae</taxon>
        <taxon>Pentapetalae</taxon>
        <taxon>rosids</taxon>
        <taxon>malvids</taxon>
        <taxon>Malvales</taxon>
        <taxon>Malvaceae</taxon>
        <taxon>Malvoideae</taxon>
        <taxon>Gossypium</taxon>
    </lineage>
</organism>
<dbReference type="EMBL" id="CM017699">
    <property type="protein sequence ID" value="TYG89886.1"/>
    <property type="molecule type" value="Genomic_DNA"/>
</dbReference>
<reference evidence="1 2" key="1">
    <citation type="submission" date="2019-06" db="EMBL/GenBank/DDBJ databases">
        <title>WGS assembly of Gossypium darwinii.</title>
        <authorList>
            <person name="Chen Z.J."/>
            <person name="Sreedasyam A."/>
            <person name="Ando A."/>
            <person name="Song Q."/>
            <person name="De L."/>
            <person name="Hulse-Kemp A."/>
            <person name="Ding M."/>
            <person name="Ye W."/>
            <person name="Kirkbride R."/>
            <person name="Jenkins J."/>
            <person name="Plott C."/>
            <person name="Lovell J."/>
            <person name="Lin Y.-M."/>
            <person name="Vaughn R."/>
            <person name="Liu B."/>
            <person name="Li W."/>
            <person name="Simpson S."/>
            <person name="Scheffler B."/>
            <person name="Saski C."/>
            <person name="Grover C."/>
            <person name="Hu G."/>
            <person name="Conover J."/>
            <person name="Carlson J."/>
            <person name="Shu S."/>
            <person name="Boston L."/>
            <person name="Williams M."/>
            <person name="Peterson D."/>
            <person name="Mcgee K."/>
            <person name="Jones D."/>
            <person name="Wendel J."/>
            <person name="Stelly D."/>
            <person name="Grimwood J."/>
            <person name="Schmutz J."/>
        </authorList>
    </citation>
    <scope>NUCLEOTIDE SEQUENCE [LARGE SCALE GENOMIC DNA]</scope>
    <source>
        <strain evidence="1">1808015.09</strain>
    </source>
</reference>